<accession>A0ABW8TD06</accession>
<feature type="domain" description="TRAM" evidence="9">
    <location>
        <begin position="375"/>
        <end position="441"/>
    </location>
</feature>
<protein>
    <recommendedName>
        <fullName evidence="8">Ribosomal protein uS12 methylthiotransferase RimO</fullName>
        <shortName evidence="8">uS12 MTTase</shortName>
        <shortName evidence="8">uS12 methylthiotransferase</shortName>
        <ecNumber evidence="8">2.8.4.4</ecNumber>
    </recommendedName>
    <alternativeName>
        <fullName evidence="8">Ribosomal protein uS12 (aspartate-C(3))-methylthiotransferase</fullName>
    </alternativeName>
    <alternativeName>
        <fullName evidence="8">Ribosome maturation factor RimO</fullName>
    </alternativeName>
</protein>
<keyword evidence="12" id="KW-0689">Ribosomal protein</keyword>
<evidence type="ECO:0000256" key="5">
    <source>
        <dbReference type="ARBA" id="ARBA00022723"/>
    </source>
</evidence>
<dbReference type="PROSITE" id="PS50926">
    <property type="entry name" value="TRAM"/>
    <property type="match status" value="1"/>
</dbReference>
<dbReference type="Gene3D" id="2.40.50.140">
    <property type="entry name" value="Nucleic acid-binding proteins"/>
    <property type="match status" value="1"/>
</dbReference>
<dbReference type="Pfam" id="PF04055">
    <property type="entry name" value="Radical_SAM"/>
    <property type="match status" value="1"/>
</dbReference>
<comment type="caution">
    <text evidence="12">The sequence shown here is derived from an EMBL/GenBank/DDBJ whole genome shotgun (WGS) entry which is preliminary data.</text>
</comment>
<dbReference type="InterPro" id="IPR005840">
    <property type="entry name" value="Ribosomal_uS12_MeSTrfase_RimO"/>
</dbReference>
<dbReference type="InterPro" id="IPR038135">
    <property type="entry name" value="Methylthiotransferase_N_sf"/>
</dbReference>
<dbReference type="InterPro" id="IPR006638">
    <property type="entry name" value="Elp3/MiaA/NifB-like_rSAM"/>
</dbReference>
<feature type="binding site" evidence="8">
    <location>
        <position position="13"/>
    </location>
    <ligand>
        <name>[4Fe-4S] cluster</name>
        <dbReference type="ChEBI" id="CHEBI:49883"/>
        <label>1</label>
    </ligand>
</feature>
<dbReference type="NCBIfam" id="TIGR00089">
    <property type="entry name" value="MiaB/RimO family radical SAM methylthiotransferase"/>
    <property type="match status" value="1"/>
</dbReference>
<evidence type="ECO:0000256" key="3">
    <source>
        <dbReference type="ARBA" id="ARBA00022679"/>
    </source>
</evidence>
<name>A0ABW8TD06_9CLOT</name>
<dbReference type="SFLD" id="SFLDG01061">
    <property type="entry name" value="methylthiotransferase"/>
    <property type="match status" value="1"/>
</dbReference>
<evidence type="ECO:0000313" key="12">
    <source>
        <dbReference type="EMBL" id="MFL0249840.1"/>
    </source>
</evidence>
<dbReference type="Gene3D" id="3.80.30.20">
    <property type="entry name" value="tm_1862 like domain"/>
    <property type="match status" value="1"/>
</dbReference>
<dbReference type="InterPro" id="IPR012340">
    <property type="entry name" value="NA-bd_OB-fold"/>
</dbReference>
<dbReference type="InterPro" id="IPR020612">
    <property type="entry name" value="Methylthiotransferase_CS"/>
</dbReference>
<evidence type="ECO:0000259" key="11">
    <source>
        <dbReference type="PROSITE" id="PS51918"/>
    </source>
</evidence>
<feature type="binding site" evidence="8">
    <location>
        <position position="82"/>
    </location>
    <ligand>
        <name>[4Fe-4S] cluster</name>
        <dbReference type="ChEBI" id="CHEBI:49883"/>
        <label>1</label>
    </ligand>
</feature>
<keyword evidence="7 8" id="KW-0411">Iron-sulfur</keyword>
<dbReference type="InterPro" id="IPR002792">
    <property type="entry name" value="TRAM_dom"/>
</dbReference>
<evidence type="ECO:0000256" key="6">
    <source>
        <dbReference type="ARBA" id="ARBA00023004"/>
    </source>
</evidence>
<dbReference type="GO" id="GO:0005840">
    <property type="term" value="C:ribosome"/>
    <property type="evidence" value="ECO:0007669"/>
    <property type="project" value="UniProtKB-KW"/>
</dbReference>
<keyword evidence="6 8" id="KW-0408">Iron</keyword>
<evidence type="ECO:0000256" key="2">
    <source>
        <dbReference type="ARBA" id="ARBA00022490"/>
    </source>
</evidence>
<evidence type="ECO:0000256" key="1">
    <source>
        <dbReference type="ARBA" id="ARBA00022485"/>
    </source>
</evidence>
<comment type="similarity">
    <text evidence="8">Belongs to the methylthiotransferase family. RimO subfamily.</text>
</comment>
<keyword evidence="3 8" id="KW-0808">Transferase</keyword>
<evidence type="ECO:0000259" key="9">
    <source>
        <dbReference type="PROSITE" id="PS50926"/>
    </source>
</evidence>
<dbReference type="CDD" id="cd01335">
    <property type="entry name" value="Radical_SAM"/>
    <property type="match status" value="1"/>
</dbReference>
<comment type="catalytic activity">
    <reaction evidence="8">
        <text>L-aspartate(89)-[ribosomal protein uS12]-hydrogen + (sulfur carrier)-SH + AH2 + 2 S-adenosyl-L-methionine = 3-methylsulfanyl-L-aspartate(89)-[ribosomal protein uS12]-hydrogen + (sulfur carrier)-H + 5'-deoxyadenosine + L-methionine + A + S-adenosyl-L-homocysteine + 2 H(+)</text>
        <dbReference type="Rhea" id="RHEA:37087"/>
        <dbReference type="Rhea" id="RHEA-COMP:10460"/>
        <dbReference type="Rhea" id="RHEA-COMP:10461"/>
        <dbReference type="Rhea" id="RHEA-COMP:14737"/>
        <dbReference type="Rhea" id="RHEA-COMP:14739"/>
        <dbReference type="ChEBI" id="CHEBI:13193"/>
        <dbReference type="ChEBI" id="CHEBI:15378"/>
        <dbReference type="ChEBI" id="CHEBI:17319"/>
        <dbReference type="ChEBI" id="CHEBI:17499"/>
        <dbReference type="ChEBI" id="CHEBI:29917"/>
        <dbReference type="ChEBI" id="CHEBI:29961"/>
        <dbReference type="ChEBI" id="CHEBI:57844"/>
        <dbReference type="ChEBI" id="CHEBI:57856"/>
        <dbReference type="ChEBI" id="CHEBI:59789"/>
        <dbReference type="ChEBI" id="CHEBI:64428"/>
        <dbReference type="ChEBI" id="CHEBI:73599"/>
        <dbReference type="EC" id="2.8.4.4"/>
    </reaction>
</comment>
<evidence type="ECO:0000313" key="13">
    <source>
        <dbReference type="Proteomes" id="UP001623592"/>
    </source>
</evidence>
<dbReference type="PROSITE" id="PS51918">
    <property type="entry name" value="RADICAL_SAM"/>
    <property type="match status" value="1"/>
</dbReference>
<dbReference type="SFLD" id="SFLDF00274">
    <property type="entry name" value="ribosomal_protein_S12_methylth"/>
    <property type="match status" value="1"/>
</dbReference>
<dbReference type="InterPro" id="IPR007197">
    <property type="entry name" value="rSAM"/>
</dbReference>
<evidence type="ECO:0000256" key="4">
    <source>
        <dbReference type="ARBA" id="ARBA00022691"/>
    </source>
</evidence>
<dbReference type="EC" id="2.8.4.4" evidence="8"/>
<dbReference type="SFLD" id="SFLDG01082">
    <property type="entry name" value="B12-binding_domain_containing"/>
    <property type="match status" value="1"/>
</dbReference>
<dbReference type="SUPFAM" id="SSF102114">
    <property type="entry name" value="Radical SAM enzymes"/>
    <property type="match status" value="1"/>
</dbReference>
<keyword evidence="2 8" id="KW-0963">Cytoplasm</keyword>
<gene>
    <name evidence="8 12" type="primary">rimO</name>
    <name evidence="12" type="ORF">ACJDT4_05350</name>
</gene>
<keyword evidence="12" id="KW-0687">Ribonucleoprotein</keyword>
<feature type="binding site" evidence="8">
    <location>
        <position position="163"/>
    </location>
    <ligand>
        <name>[4Fe-4S] cluster</name>
        <dbReference type="ChEBI" id="CHEBI:49883"/>
        <label>2</label>
        <note>4Fe-4S-S-AdoMet</note>
    </ligand>
</feature>
<dbReference type="PROSITE" id="PS51449">
    <property type="entry name" value="MTTASE_N"/>
    <property type="match status" value="1"/>
</dbReference>
<dbReference type="InterPro" id="IPR023404">
    <property type="entry name" value="rSAM_horseshoe"/>
</dbReference>
<feature type="domain" description="Radical SAM core" evidence="11">
    <location>
        <begin position="142"/>
        <end position="372"/>
    </location>
</feature>
<comment type="subcellular location">
    <subcellularLocation>
        <location evidence="8">Cytoplasm</location>
    </subcellularLocation>
</comment>
<feature type="binding site" evidence="8">
    <location>
        <position position="48"/>
    </location>
    <ligand>
        <name>[4Fe-4S] cluster</name>
        <dbReference type="ChEBI" id="CHEBI:49883"/>
        <label>1</label>
    </ligand>
</feature>
<keyword evidence="4 8" id="KW-0949">S-adenosyl-L-methionine</keyword>
<dbReference type="GO" id="GO:0103039">
    <property type="term" value="F:protein methylthiotransferase activity"/>
    <property type="evidence" value="ECO:0007669"/>
    <property type="project" value="UniProtKB-EC"/>
</dbReference>
<dbReference type="PANTHER" id="PTHR43837">
    <property type="entry name" value="RIBOSOMAL PROTEIN S12 METHYLTHIOTRANSFERASE RIMO"/>
    <property type="match status" value="1"/>
</dbReference>
<dbReference type="Gene3D" id="3.40.50.12160">
    <property type="entry name" value="Methylthiotransferase, N-terminal domain"/>
    <property type="match status" value="1"/>
</dbReference>
<feature type="binding site" evidence="8">
    <location>
        <position position="156"/>
    </location>
    <ligand>
        <name>[4Fe-4S] cluster</name>
        <dbReference type="ChEBI" id="CHEBI:49883"/>
        <label>2</label>
        <note>4Fe-4S-S-AdoMet</note>
    </ligand>
</feature>
<keyword evidence="5 8" id="KW-0479">Metal-binding</keyword>
<proteinExistence type="inferred from homology"/>
<dbReference type="EMBL" id="JBJIAA010000004">
    <property type="protein sequence ID" value="MFL0249840.1"/>
    <property type="molecule type" value="Genomic_DNA"/>
</dbReference>
<comment type="function">
    <text evidence="8">Catalyzes the methylthiolation of an aspartic acid residue of ribosomal protein uS12.</text>
</comment>
<keyword evidence="1 8" id="KW-0004">4Fe-4S</keyword>
<dbReference type="PROSITE" id="PS01278">
    <property type="entry name" value="MTTASE_RADICAL"/>
    <property type="match status" value="1"/>
</dbReference>
<dbReference type="InterPro" id="IPR058240">
    <property type="entry name" value="rSAM_sf"/>
</dbReference>
<keyword evidence="13" id="KW-1185">Reference proteome</keyword>
<feature type="domain" description="MTTase N-terminal" evidence="10">
    <location>
        <begin position="4"/>
        <end position="119"/>
    </location>
</feature>
<reference evidence="12 13" key="1">
    <citation type="submission" date="2024-11" db="EMBL/GenBank/DDBJ databases">
        <authorList>
            <person name="Heng Y.C."/>
            <person name="Lim A.C.H."/>
            <person name="Lee J.K.Y."/>
            <person name="Kittelmann S."/>
        </authorList>
    </citation>
    <scope>NUCLEOTIDE SEQUENCE [LARGE SCALE GENOMIC DNA]</scope>
    <source>
        <strain evidence="12 13">WILCCON 0114</strain>
    </source>
</reference>
<dbReference type="Pfam" id="PF18693">
    <property type="entry name" value="TRAM_2"/>
    <property type="match status" value="1"/>
</dbReference>
<dbReference type="NCBIfam" id="TIGR01125">
    <property type="entry name" value="30S ribosomal protein S12 methylthiotransferase RimO"/>
    <property type="match status" value="1"/>
</dbReference>
<dbReference type="Proteomes" id="UP001623592">
    <property type="component" value="Unassembled WGS sequence"/>
</dbReference>
<dbReference type="SFLD" id="SFLDS00029">
    <property type="entry name" value="Radical_SAM"/>
    <property type="match status" value="1"/>
</dbReference>
<evidence type="ECO:0000256" key="7">
    <source>
        <dbReference type="ARBA" id="ARBA00023014"/>
    </source>
</evidence>
<dbReference type="HAMAP" id="MF_01865">
    <property type="entry name" value="MTTase_RimO"/>
    <property type="match status" value="1"/>
</dbReference>
<evidence type="ECO:0000259" key="10">
    <source>
        <dbReference type="PROSITE" id="PS51449"/>
    </source>
</evidence>
<dbReference type="Pfam" id="PF00919">
    <property type="entry name" value="UPF0004"/>
    <property type="match status" value="1"/>
</dbReference>
<comment type="cofactor">
    <cofactor evidence="8">
        <name>[4Fe-4S] cluster</name>
        <dbReference type="ChEBI" id="CHEBI:49883"/>
    </cofactor>
    <text evidence="8">Binds 2 [4Fe-4S] clusters. One cluster is coordinated with 3 cysteines and an exchangeable S-adenosyl-L-methionine.</text>
</comment>
<dbReference type="RefSeq" id="WP_406786510.1">
    <property type="nucleotide sequence ID" value="NZ_JBJIAA010000004.1"/>
</dbReference>
<dbReference type="InterPro" id="IPR013848">
    <property type="entry name" value="Methylthiotransferase_N"/>
</dbReference>
<organism evidence="12 13">
    <name type="scientific">Clostridium neuense</name>
    <dbReference type="NCBI Taxonomy" id="1728934"/>
    <lineage>
        <taxon>Bacteria</taxon>
        <taxon>Bacillati</taxon>
        <taxon>Bacillota</taxon>
        <taxon>Clostridia</taxon>
        <taxon>Eubacteriales</taxon>
        <taxon>Clostridiaceae</taxon>
        <taxon>Clostridium</taxon>
    </lineage>
</organism>
<dbReference type="InterPro" id="IPR005839">
    <property type="entry name" value="Methylthiotransferase"/>
</dbReference>
<dbReference type="PANTHER" id="PTHR43837:SF1">
    <property type="entry name" value="RIBOSOMAL PROTEIN US12 METHYLTHIOTRANSFERASE RIMO"/>
    <property type="match status" value="1"/>
</dbReference>
<feature type="binding site" evidence="8">
    <location>
        <position position="160"/>
    </location>
    <ligand>
        <name>[4Fe-4S] cluster</name>
        <dbReference type="ChEBI" id="CHEBI:49883"/>
        <label>2</label>
        <note>4Fe-4S-S-AdoMet</note>
    </ligand>
</feature>
<dbReference type="SMART" id="SM00729">
    <property type="entry name" value="Elp3"/>
    <property type="match status" value="1"/>
</dbReference>
<evidence type="ECO:0000256" key="8">
    <source>
        <dbReference type="HAMAP-Rule" id="MF_01865"/>
    </source>
</evidence>
<sequence>MGKLKFGVVSLGCDKNRVDSEIILGNAKENYEIVNDPREADIILVNTCGFIESSKQESINTILEMSTYKKDYKCKMLIATGCLTQRYGKELMELMPEIDGILGVNNYNKLDEIITEFFKNGGKEIYCSYSDANINEGKRIITTSTYTAYLRIAEGCNNFCSYCIIPKIRGKYRSRKMEDIIEEAENLAQNGTKELILIAQDTTRYGTDLYGRKLIHELMHKISSIDGIEWIRIMYCYPEEITEELIDEIASNSKVCKYIDMPIQHISNNILKKMYRKTRKEEIIEKINQIKKKVNGVALRTSLIVGFPGETEENFGELCEFVNEIGFDKLGVFKYSREEGTKAAEMPMQIDEEIKEKRQEDIMIIQQEVSKKVNSQKIGRIYKVLVEGFNGEYWYGRNYEMAPDIDGQVFFKCDKSIKNGEFINVRITESLEYDLIGVVCYESCK</sequence>